<feature type="compositionally biased region" description="Acidic residues" evidence="1">
    <location>
        <begin position="72"/>
        <end position="82"/>
    </location>
</feature>
<evidence type="ECO:0000313" key="2">
    <source>
        <dbReference type="EMBL" id="RLN51979.1"/>
    </source>
</evidence>
<organism evidence="2 3">
    <name type="scientific">Phytophthora kernoviae</name>
    <dbReference type="NCBI Taxonomy" id="325452"/>
    <lineage>
        <taxon>Eukaryota</taxon>
        <taxon>Sar</taxon>
        <taxon>Stramenopiles</taxon>
        <taxon>Oomycota</taxon>
        <taxon>Peronosporomycetes</taxon>
        <taxon>Peronosporales</taxon>
        <taxon>Peronosporaceae</taxon>
        <taxon>Phytophthora</taxon>
    </lineage>
</organism>
<dbReference type="EMBL" id="MBDO02000835">
    <property type="protein sequence ID" value="RLN51979.1"/>
    <property type="molecule type" value="Genomic_DNA"/>
</dbReference>
<dbReference type="Proteomes" id="UP000277300">
    <property type="component" value="Unassembled WGS sequence"/>
</dbReference>
<reference evidence="2 3" key="1">
    <citation type="submission" date="2018-07" db="EMBL/GenBank/DDBJ databases">
        <title>Genome sequencing of oomycete isolates from Chile give support for New Zealand origin for Phytophthora kernoviae and make available the first Nothophytophthora sp. genome.</title>
        <authorList>
            <person name="Studholme D.J."/>
            <person name="Sanfuentes E."/>
            <person name="Panda P."/>
            <person name="Hill R."/>
            <person name="Sambles C."/>
            <person name="Grant M."/>
            <person name="Williams N.M."/>
            <person name="Mcdougal R.L."/>
        </authorList>
    </citation>
    <scope>NUCLEOTIDE SEQUENCE [LARGE SCALE GENOMIC DNA]</scope>
    <source>
        <strain evidence="2">Chile6</strain>
    </source>
</reference>
<feature type="region of interest" description="Disordered" evidence="1">
    <location>
        <begin position="67"/>
        <end position="127"/>
    </location>
</feature>
<dbReference type="AlphaFoldDB" id="A0A3F2RBS5"/>
<evidence type="ECO:0000313" key="3">
    <source>
        <dbReference type="Proteomes" id="UP000277300"/>
    </source>
</evidence>
<proteinExistence type="predicted"/>
<comment type="caution">
    <text evidence="2">The sequence shown here is derived from an EMBL/GenBank/DDBJ whole genome shotgun (WGS) entry which is preliminary data.</text>
</comment>
<sequence length="188" mass="19964">SNSSQANKQATSNKQANKLPSNMKLPHYLLLSAVWVAALVATKTVPASAETLDVSLSMPGFGSWDSIIDPFAGDDESDDDSFEPSVGVDESDGDNDLLRDSDDSVEPLEPSRALAQKEPEITPHLKGSLESVLPVDFSRTPPTEVPLPNLSELPERSEMKLKLSGALELTTRGGAKANLRGPGKGGKL</sequence>
<feature type="non-terminal residue" evidence="2">
    <location>
        <position position="1"/>
    </location>
</feature>
<gene>
    <name evidence="2" type="ORF">BBP00_00009773</name>
</gene>
<evidence type="ECO:0000256" key="1">
    <source>
        <dbReference type="SAM" id="MobiDB-lite"/>
    </source>
</evidence>
<protein>
    <submittedName>
        <fullName evidence="2">Uncharacterized protein</fullName>
    </submittedName>
</protein>
<accession>A0A3F2RBS5</accession>
<name>A0A3F2RBS5_9STRA</name>